<reference evidence="2 3" key="1">
    <citation type="journal article" date="2020" name="Nature">
        <title>Six reference-quality genomes reveal evolution of bat adaptations.</title>
        <authorList>
            <person name="Jebb D."/>
            <person name="Huang Z."/>
            <person name="Pippel M."/>
            <person name="Hughes G.M."/>
            <person name="Lavrichenko K."/>
            <person name="Devanna P."/>
            <person name="Winkler S."/>
            <person name="Jermiin L.S."/>
            <person name="Skirmuntt E.C."/>
            <person name="Katzourakis A."/>
            <person name="Burkitt-Gray L."/>
            <person name="Ray D.A."/>
            <person name="Sullivan K.A.M."/>
            <person name="Roscito J.G."/>
            <person name="Kirilenko B.M."/>
            <person name="Davalos L.M."/>
            <person name="Corthals A.P."/>
            <person name="Power M.L."/>
            <person name="Jones G."/>
            <person name="Ransome R.D."/>
            <person name="Dechmann D.K.N."/>
            <person name="Locatelli A.G."/>
            <person name="Puechmaille S.J."/>
            <person name="Fedrigo O."/>
            <person name="Jarvis E.D."/>
            <person name="Hiller M."/>
            <person name="Vernes S.C."/>
            <person name="Myers E.W."/>
            <person name="Teeling E.C."/>
        </authorList>
    </citation>
    <scope>NUCLEOTIDE SEQUENCE [LARGE SCALE GENOMIC DNA]</scope>
    <source>
        <strain evidence="2">MMolMol1</strain>
        <tissue evidence="2">Muscle</tissue>
    </source>
</reference>
<protein>
    <submittedName>
        <fullName evidence="2">Uncharacterized protein</fullName>
    </submittedName>
</protein>
<comment type="caution">
    <text evidence="2">The sequence shown here is derived from an EMBL/GenBank/DDBJ whole genome shotgun (WGS) entry which is preliminary data.</text>
</comment>
<dbReference type="Pfam" id="PF15770">
    <property type="entry name" value="DUF4699"/>
    <property type="match status" value="1"/>
</dbReference>
<evidence type="ECO:0000313" key="3">
    <source>
        <dbReference type="Proteomes" id="UP000550707"/>
    </source>
</evidence>
<dbReference type="OrthoDB" id="8773301at2759"/>
<accession>A0A7J8JS05</accession>
<name>A0A7J8JS05_MOLMO</name>
<dbReference type="InterPro" id="IPR031528">
    <property type="entry name" value="C4orf19"/>
</dbReference>
<feature type="compositionally biased region" description="Acidic residues" evidence="1">
    <location>
        <begin position="285"/>
        <end position="299"/>
    </location>
</feature>
<dbReference type="AlphaFoldDB" id="A0A7J8JS05"/>
<evidence type="ECO:0000256" key="1">
    <source>
        <dbReference type="SAM" id="MobiDB-lite"/>
    </source>
</evidence>
<feature type="region of interest" description="Disordered" evidence="1">
    <location>
        <begin position="52"/>
        <end position="234"/>
    </location>
</feature>
<feature type="region of interest" description="Disordered" evidence="1">
    <location>
        <begin position="266"/>
        <end position="299"/>
    </location>
</feature>
<dbReference type="PANTHER" id="PTHR16106:SF3">
    <property type="entry name" value="CHROMOSOME 4 OPEN READING FRAME 19"/>
    <property type="match status" value="1"/>
</dbReference>
<proteinExistence type="predicted"/>
<dbReference type="EMBL" id="JACASF010000001">
    <property type="protein sequence ID" value="KAF6499260.1"/>
    <property type="molecule type" value="Genomic_DNA"/>
</dbReference>
<feature type="compositionally biased region" description="Polar residues" evidence="1">
    <location>
        <begin position="125"/>
        <end position="136"/>
    </location>
</feature>
<sequence>MGCRCCKVIQSYLFDPVQVPSPGYVNDVSSCKLDEEDAVKLKGKQSIEALVHKNDLQSEGLKGTGSRSRRAGPQEPGGPPQGPHPGRGHCAEKTGSAVNGIGPTAALQPTEALGPQQDGAVSWAGTVNSVHPTQPSLEGGDAGAMDRALPASEETPVVRNGDSRVPSKADRPATDVQGRIPQIPAPDYPQRPGSAGDKVGHEEEEDLFGSHPAEAPPEATRPGPGEQGANMPFARKRSWDSLNEAVAAEVLSVYFKEEDAAQAVPVAESRNGWEDAQGGAGDASGETEDEDEDEDEDAAVAEALAALEAATAGEDVDED</sequence>
<organism evidence="2 3">
    <name type="scientific">Molossus molossus</name>
    <name type="common">Pallas' mastiff bat</name>
    <name type="synonym">Vespertilio molossus</name>
    <dbReference type="NCBI Taxonomy" id="27622"/>
    <lineage>
        <taxon>Eukaryota</taxon>
        <taxon>Metazoa</taxon>
        <taxon>Chordata</taxon>
        <taxon>Craniata</taxon>
        <taxon>Vertebrata</taxon>
        <taxon>Euteleostomi</taxon>
        <taxon>Mammalia</taxon>
        <taxon>Eutheria</taxon>
        <taxon>Laurasiatheria</taxon>
        <taxon>Chiroptera</taxon>
        <taxon>Yangochiroptera</taxon>
        <taxon>Molossidae</taxon>
        <taxon>Molossus</taxon>
    </lineage>
</organism>
<dbReference type="InParanoid" id="A0A7J8JS05"/>
<dbReference type="PANTHER" id="PTHR16106">
    <property type="entry name" value="CHROMOSOME 4 OPEN READING FRAME 19"/>
    <property type="match status" value="1"/>
</dbReference>
<evidence type="ECO:0000313" key="2">
    <source>
        <dbReference type="EMBL" id="KAF6499260.1"/>
    </source>
</evidence>
<keyword evidence="3" id="KW-1185">Reference proteome</keyword>
<gene>
    <name evidence="2" type="ORF">HJG59_001882</name>
</gene>
<dbReference type="Proteomes" id="UP000550707">
    <property type="component" value="Unassembled WGS sequence"/>
</dbReference>
<feature type="compositionally biased region" description="Basic and acidic residues" evidence="1">
    <location>
        <begin position="161"/>
        <end position="173"/>
    </location>
</feature>
<dbReference type="FunCoup" id="A0A7J8JS05">
    <property type="interactions" value="20"/>
</dbReference>